<comment type="caution">
    <text evidence="1">The sequence shown here is derived from an EMBL/GenBank/DDBJ whole genome shotgun (WGS) entry which is preliminary data.</text>
</comment>
<proteinExistence type="predicted"/>
<sequence>MLKLAIFGSLLFLLSGCFGGPRHRGYDQGHGYERGYGYRSYEQCVIQKMRGQPSDSIRPMVEKECKRLIQEAGVE</sequence>
<gene>
    <name evidence="1" type="ORF">COB67_10580</name>
</gene>
<reference evidence="2" key="1">
    <citation type="submission" date="2017-08" db="EMBL/GenBank/DDBJ databases">
        <title>A dynamic microbial community with high functional redundancy inhabits the cold, oxic subseafloor aquifer.</title>
        <authorList>
            <person name="Tully B.J."/>
            <person name="Wheat C.G."/>
            <person name="Glazer B.T."/>
            <person name="Huber J.A."/>
        </authorList>
    </citation>
    <scope>NUCLEOTIDE SEQUENCE [LARGE SCALE GENOMIC DNA]</scope>
</reference>
<dbReference type="PROSITE" id="PS51257">
    <property type="entry name" value="PROKAR_LIPOPROTEIN"/>
    <property type="match status" value="1"/>
</dbReference>
<dbReference type="Proteomes" id="UP000218113">
    <property type="component" value="Unassembled WGS sequence"/>
</dbReference>
<name>A0A2A4SYN9_9DELT</name>
<dbReference type="AlphaFoldDB" id="A0A2A4SYN9"/>
<evidence type="ECO:0000313" key="1">
    <source>
        <dbReference type="EMBL" id="PCI25877.1"/>
    </source>
</evidence>
<dbReference type="EMBL" id="NVSR01000109">
    <property type="protein sequence ID" value="PCI25877.1"/>
    <property type="molecule type" value="Genomic_DNA"/>
</dbReference>
<evidence type="ECO:0008006" key="3">
    <source>
        <dbReference type="Google" id="ProtNLM"/>
    </source>
</evidence>
<organism evidence="1 2">
    <name type="scientific">SAR324 cluster bacterium</name>
    <dbReference type="NCBI Taxonomy" id="2024889"/>
    <lineage>
        <taxon>Bacteria</taxon>
        <taxon>Deltaproteobacteria</taxon>
        <taxon>SAR324 cluster</taxon>
    </lineage>
</organism>
<accession>A0A2A4SYN9</accession>
<protein>
    <recommendedName>
        <fullName evidence="3">Lipoprotein</fullName>
    </recommendedName>
</protein>
<evidence type="ECO:0000313" key="2">
    <source>
        <dbReference type="Proteomes" id="UP000218113"/>
    </source>
</evidence>